<evidence type="ECO:0000313" key="3">
    <source>
        <dbReference type="Proteomes" id="UP000006727"/>
    </source>
</evidence>
<dbReference type="Proteomes" id="UP000006727">
    <property type="component" value="Chromosome 9"/>
</dbReference>
<reference evidence="1 3" key="2">
    <citation type="journal article" date="2018" name="Plant J.">
        <title>The Physcomitrella patens chromosome-scale assembly reveals moss genome structure and evolution.</title>
        <authorList>
            <person name="Lang D."/>
            <person name="Ullrich K.K."/>
            <person name="Murat F."/>
            <person name="Fuchs J."/>
            <person name="Jenkins J."/>
            <person name="Haas F.B."/>
            <person name="Piednoel M."/>
            <person name="Gundlach H."/>
            <person name="Van Bel M."/>
            <person name="Meyberg R."/>
            <person name="Vives C."/>
            <person name="Morata J."/>
            <person name="Symeonidi A."/>
            <person name="Hiss M."/>
            <person name="Muchero W."/>
            <person name="Kamisugi Y."/>
            <person name="Saleh O."/>
            <person name="Blanc G."/>
            <person name="Decker E.L."/>
            <person name="van Gessel N."/>
            <person name="Grimwood J."/>
            <person name="Hayes R.D."/>
            <person name="Graham S.W."/>
            <person name="Gunter L.E."/>
            <person name="McDaniel S.F."/>
            <person name="Hoernstein S.N.W."/>
            <person name="Larsson A."/>
            <person name="Li F.W."/>
            <person name="Perroud P.F."/>
            <person name="Phillips J."/>
            <person name="Ranjan P."/>
            <person name="Rokshar D.S."/>
            <person name="Rothfels C.J."/>
            <person name="Schneider L."/>
            <person name="Shu S."/>
            <person name="Stevenson D.W."/>
            <person name="Thummler F."/>
            <person name="Tillich M."/>
            <person name="Villarreal Aguilar J.C."/>
            <person name="Widiez T."/>
            <person name="Wong G.K."/>
            <person name="Wymore A."/>
            <person name="Zhang Y."/>
            <person name="Zimmer A.D."/>
            <person name="Quatrano R.S."/>
            <person name="Mayer K.F.X."/>
            <person name="Goodstein D."/>
            <person name="Casacuberta J.M."/>
            <person name="Vandepoele K."/>
            <person name="Reski R."/>
            <person name="Cuming A.C."/>
            <person name="Tuskan G.A."/>
            <person name="Maumus F."/>
            <person name="Salse J."/>
            <person name="Schmutz J."/>
            <person name="Rensing S.A."/>
        </authorList>
    </citation>
    <scope>NUCLEOTIDE SEQUENCE [LARGE SCALE GENOMIC DNA]</scope>
    <source>
        <strain evidence="2 3">cv. Gransden 2004</strain>
    </source>
</reference>
<name>A0A2K1K1X8_PHYPA</name>
<protein>
    <submittedName>
        <fullName evidence="1 2">Uncharacterized protein</fullName>
    </submittedName>
</protein>
<reference evidence="2" key="3">
    <citation type="submission" date="2020-12" db="UniProtKB">
        <authorList>
            <consortium name="EnsemblPlants"/>
        </authorList>
    </citation>
    <scope>IDENTIFICATION</scope>
</reference>
<accession>A0A2K1K1X8</accession>
<reference evidence="1 3" key="1">
    <citation type="journal article" date="2008" name="Science">
        <title>The Physcomitrella genome reveals evolutionary insights into the conquest of land by plants.</title>
        <authorList>
            <person name="Rensing S."/>
            <person name="Lang D."/>
            <person name="Zimmer A."/>
            <person name="Terry A."/>
            <person name="Salamov A."/>
            <person name="Shapiro H."/>
            <person name="Nishiyama T."/>
            <person name="Perroud P.-F."/>
            <person name="Lindquist E."/>
            <person name="Kamisugi Y."/>
            <person name="Tanahashi T."/>
            <person name="Sakakibara K."/>
            <person name="Fujita T."/>
            <person name="Oishi K."/>
            <person name="Shin-I T."/>
            <person name="Kuroki Y."/>
            <person name="Toyoda A."/>
            <person name="Suzuki Y."/>
            <person name="Hashimoto A."/>
            <person name="Yamaguchi K."/>
            <person name="Sugano A."/>
            <person name="Kohara Y."/>
            <person name="Fujiyama A."/>
            <person name="Anterola A."/>
            <person name="Aoki S."/>
            <person name="Ashton N."/>
            <person name="Barbazuk W.B."/>
            <person name="Barker E."/>
            <person name="Bennetzen J."/>
            <person name="Bezanilla M."/>
            <person name="Blankenship R."/>
            <person name="Cho S.H."/>
            <person name="Dutcher S."/>
            <person name="Estelle M."/>
            <person name="Fawcett J.A."/>
            <person name="Gundlach H."/>
            <person name="Hanada K."/>
            <person name="Heyl A."/>
            <person name="Hicks K.A."/>
            <person name="Hugh J."/>
            <person name="Lohr M."/>
            <person name="Mayer K."/>
            <person name="Melkozernov A."/>
            <person name="Murata T."/>
            <person name="Nelson D."/>
            <person name="Pils B."/>
            <person name="Prigge M."/>
            <person name="Reiss B."/>
            <person name="Renner T."/>
            <person name="Rombauts S."/>
            <person name="Rushton P."/>
            <person name="Sanderfoot A."/>
            <person name="Schween G."/>
            <person name="Shiu S.-H."/>
            <person name="Stueber K."/>
            <person name="Theodoulou F.L."/>
            <person name="Tu H."/>
            <person name="Van de Peer Y."/>
            <person name="Verrier P.J."/>
            <person name="Waters E."/>
            <person name="Wood A."/>
            <person name="Yang L."/>
            <person name="Cove D."/>
            <person name="Cuming A."/>
            <person name="Hasebe M."/>
            <person name="Lucas S."/>
            <person name="Mishler D.B."/>
            <person name="Reski R."/>
            <person name="Grigoriev I."/>
            <person name="Quatrano R.S."/>
            <person name="Boore J.L."/>
        </authorList>
    </citation>
    <scope>NUCLEOTIDE SEQUENCE [LARGE SCALE GENOMIC DNA]</scope>
    <source>
        <strain evidence="2 3">cv. Gransden 2004</strain>
    </source>
</reference>
<dbReference type="Gramene" id="Pp3c9_4039V3.1">
    <property type="protein sequence ID" value="PAC:32912615.CDS.1"/>
    <property type="gene ID" value="Pp3c9_4039"/>
</dbReference>
<proteinExistence type="predicted"/>
<dbReference type="EMBL" id="ABEU02000009">
    <property type="protein sequence ID" value="PNR47781.1"/>
    <property type="molecule type" value="Genomic_DNA"/>
</dbReference>
<evidence type="ECO:0000313" key="2">
    <source>
        <dbReference type="EnsemblPlants" id="PAC:32912615.CDS.1"/>
    </source>
</evidence>
<dbReference type="EnsemblPlants" id="Pp3c9_4039V3.1">
    <property type="protein sequence ID" value="PAC:32912615.CDS.1"/>
    <property type="gene ID" value="Pp3c9_4039"/>
</dbReference>
<sequence>MVKSNIILYFCVNCKYKKNQRKLLEQFNQIHRSSTFSKPFLNLHCRVSNFQSKCGTPKSFLIVHLSFTDSSFLIF</sequence>
<organism evidence="1">
    <name type="scientific">Physcomitrium patens</name>
    <name type="common">Spreading-leaved earth moss</name>
    <name type="synonym">Physcomitrella patens</name>
    <dbReference type="NCBI Taxonomy" id="3218"/>
    <lineage>
        <taxon>Eukaryota</taxon>
        <taxon>Viridiplantae</taxon>
        <taxon>Streptophyta</taxon>
        <taxon>Embryophyta</taxon>
        <taxon>Bryophyta</taxon>
        <taxon>Bryophytina</taxon>
        <taxon>Bryopsida</taxon>
        <taxon>Funariidae</taxon>
        <taxon>Funariales</taxon>
        <taxon>Funariaceae</taxon>
        <taxon>Physcomitrium</taxon>
    </lineage>
</organism>
<evidence type="ECO:0000313" key="1">
    <source>
        <dbReference type="EMBL" id="PNR47781.1"/>
    </source>
</evidence>
<dbReference type="InParanoid" id="A0A2K1K1X8"/>
<keyword evidence="3" id="KW-1185">Reference proteome</keyword>
<gene>
    <name evidence="1" type="ORF">PHYPA_012254</name>
</gene>
<dbReference type="AlphaFoldDB" id="A0A2K1K1X8"/>